<protein>
    <submittedName>
        <fullName evidence="2">Nuclear transport factor 2 family protein</fullName>
    </submittedName>
</protein>
<dbReference type="InterPro" id="IPR032710">
    <property type="entry name" value="NTF2-like_dom_sf"/>
</dbReference>
<dbReference type="Proteomes" id="UP000294894">
    <property type="component" value="Chromosome"/>
</dbReference>
<dbReference type="SUPFAM" id="SSF54427">
    <property type="entry name" value="NTF2-like"/>
    <property type="match status" value="1"/>
</dbReference>
<gene>
    <name evidence="2" type="ORF">EXE57_16715</name>
</gene>
<keyword evidence="3" id="KW-1185">Reference proteome</keyword>
<reference evidence="2 3" key="1">
    <citation type="submission" date="2019-03" db="EMBL/GenBank/DDBJ databases">
        <title>Three New Species of Nocardioides, Nocardioides euryhalodurans sp. nov., Nocardioides seonyuensis sp. nov. and Nocardioides eburneoflavus sp. nov., Iolated from Soil.</title>
        <authorList>
            <person name="Roh S.G."/>
            <person name="Lee C."/>
            <person name="Kim M.-K."/>
            <person name="Kim S.B."/>
        </authorList>
    </citation>
    <scope>NUCLEOTIDE SEQUENCE [LARGE SCALE GENOMIC DNA]</scope>
    <source>
        <strain evidence="2 3">MMS17-SY117</strain>
    </source>
</reference>
<evidence type="ECO:0000313" key="3">
    <source>
        <dbReference type="Proteomes" id="UP000294894"/>
    </source>
</evidence>
<dbReference type="KEGG" id="noy:EXE57_16715"/>
<evidence type="ECO:0000313" key="2">
    <source>
        <dbReference type="EMBL" id="QBR93733.1"/>
    </source>
</evidence>
<dbReference type="Gene3D" id="3.10.450.50">
    <property type="match status" value="1"/>
</dbReference>
<dbReference type="AlphaFoldDB" id="A0A4P7GNS6"/>
<proteinExistence type="predicted"/>
<dbReference type="EMBL" id="CP038267">
    <property type="protein sequence ID" value="QBR93733.1"/>
    <property type="molecule type" value="Genomic_DNA"/>
</dbReference>
<dbReference type="OrthoDB" id="3824180at2"/>
<organism evidence="2 3">
    <name type="scientific">Nocardioides euryhalodurans</name>
    <dbReference type="NCBI Taxonomy" id="2518370"/>
    <lineage>
        <taxon>Bacteria</taxon>
        <taxon>Bacillati</taxon>
        <taxon>Actinomycetota</taxon>
        <taxon>Actinomycetes</taxon>
        <taxon>Propionibacteriales</taxon>
        <taxon>Nocardioidaceae</taxon>
        <taxon>Nocardioides</taxon>
    </lineage>
</organism>
<accession>A0A4P7GNS6</accession>
<dbReference type="RefSeq" id="WP_135079448.1">
    <property type="nucleotide sequence ID" value="NZ_CP038267.1"/>
</dbReference>
<evidence type="ECO:0000259" key="1">
    <source>
        <dbReference type="Pfam" id="PF12680"/>
    </source>
</evidence>
<dbReference type="Pfam" id="PF12680">
    <property type="entry name" value="SnoaL_2"/>
    <property type="match status" value="1"/>
</dbReference>
<dbReference type="InterPro" id="IPR037401">
    <property type="entry name" value="SnoaL-like"/>
</dbReference>
<feature type="domain" description="SnoaL-like" evidence="1">
    <location>
        <begin position="8"/>
        <end position="102"/>
    </location>
</feature>
<sequence>MTDHAETIRHYWDAAERRDWEGFAATLAPDVLYEVPQTRERVRGREAYVRFNAEFPGDWHVTVRRVVADAAGGVAWTDVAVGEERLTGLHFFTFDGDGLVRRVDDFWPEPYEPPPGRGHLVERF</sequence>
<name>A0A4P7GNS6_9ACTN</name>